<dbReference type="AlphaFoldDB" id="D0L197"/>
<evidence type="ECO:0000256" key="1">
    <source>
        <dbReference type="SAM" id="SignalP"/>
    </source>
</evidence>
<reference evidence="2 3" key="1">
    <citation type="submission" date="2009-10" db="EMBL/GenBank/DDBJ databases">
        <title>Complete sequence of Halothiobacillus neapolitanus c2.</title>
        <authorList>
            <consortium name="US DOE Joint Genome Institute"/>
            <person name="Lucas S."/>
            <person name="Copeland A."/>
            <person name="Lapidus A."/>
            <person name="Glavina del Rio T."/>
            <person name="Tice H."/>
            <person name="Bruce D."/>
            <person name="Goodwin L."/>
            <person name="Pitluck S."/>
            <person name="Davenport K."/>
            <person name="Brettin T."/>
            <person name="Detter J.C."/>
            <person name="Han C."/>
            <person name="Tapia R."/>
            <person name="Larimer F."/>
            <person name="Land M."/>
            <person name="Hauser L."/>
            <person name="Kyrpides N."/>
            <person name="Mikhailova N."/>
            <person name="Kerfeld C."/>
            <person name="Cannon G."/>
            <person name="Heinhort S."/>
        </authorList>
    </citation>
    <scope>NUCLEOTIDE SEQUENCE [LARGE SCALE GENOMIC DNA]</scope>
    <source>
        <strain evidence="3">ATCC 23641 / c2</strain>
    </source>
</reference>
<dbReference type="STRING" id="555778.Hneap_1644"/>
<organism evidence="2 3">
    <name type="scientific">Halothiobacillus neapolitanus (strain ATCC 23641 / DSM 15147 / CIP 104769 / NCIMB 8539 / c2)</name>
    <name type="common">Thiobacillus neapolitanus</name>
    <dbReference type="NCBI Taxonomy" id="555778"/>
    <lineage>
        <taxon>Bacteria</taxon>
        <taxon>Pseudomonadati</taxon>
        <taxon>Pseudomonadota</taxon>
        <taxon>Gammaproteobacteria</taxon>
        <taxon>Chromatiales</taxon>
        <taxon>Halothiobacillaceae</taxon>
        <taxon>Halothiobacillus</taxon>
    </lineage>
</organism>
<feature type="signal peptide" evidence="1">
    <location>
        <begin position="1"/>
        <end position="22"/>
    </location>
</feature>
<keyword evidence="1" id="KW-0732">Signal</keyword>
<protein>
    <submittedName>
        <fullName evidence="2">Uncharacterized protein</fullName>
    </submittedName>
</protein>
<dbReference type="RefSeq" id="WP_012824504.1">
    <property type="nucleotide sequence ID" value="NC_013422.1"/>
</dbReference>
<feature type="chain" id="PRO_5003010958" evidence="1">
    <location>
        <begin position="23"/>
        <end position="208"/>
    </location>
</feature>
<dbReference type="HOGENOM" id="CLU_1319445_0_0_6"/>
<dbReference type="Proteomes" id="UP000009102">
    <property type="component" value="Chromosome"/>
</dbReference>
<keyword evidence="3" id="KW-1185">Reference proteome</keyword>
<dbReference type="KEGG" id="hna:Hneap_1644"/>
<accession>D0L197</accession>
<sequence>MKRISLVMVTAAAFLGIGAASADGQYWGGFTKSQTYGSSAINSVVTDIYDDHDNPQLIGQKMTVNINPTAGVGQPTAYYVGIGINNTMSGMYTSSGWKAYKSGLYEPAAIDAGGHETFTVFGGDMTICQSVARQVMLNEDGIGNVGSVQFYAGYGYITPENQATMEKLYSQHATTVPSDTMQLMYAQTQMMQSKAYQKIYSVDCSIGN</sequence>
<dbReference type="EMBL" id="CP001801">
    <property type="protein sequence ID" value="ACX96470.1"/>
    <property type="molecule type" value="Genomic_DNA"/>
</dbReference>
<gene>
    <name evidence="2" type="ordered locus">Hneap_1644</name>
</gene>
<name>D0L197_HALNC</name>
<evidence type="ECO:0000313" key="2">
    <source>
        <dbReference type="EMBL" id="ACX96470.1"/>
    </source>
</evidence>
<evidence type="ECO:0000313" key="3">
    <source>
        <dbReference type="Proteomes" id="UP000009102"/>
    </source>
</evidence>
<proteinExistence type="predicted"/>